<evidence type="ECO:0000313" key="2">
    <source>
        <dbReference type="EMBL" id="GAA4350701.1"/>
    </source>
</evidence>
<dbReference type="Gene3D" id="3.30.530.20">
    <property type="match status" value="1"/>
</dbReference>
<comment type="caution">
    <text evidence="2">The sequence shown here is derived from an EMBL/GenBank/DDBJ whole genome shotgun (WGS) entry which is preliminary data.</text>
</comment>
<dbReference type="EMBL" id="BAABFU010000002">
    <property type="protein sequence ID" value="GAA4350701.1"/>
    <property type="molecule type" value="Genomic_DNA"/>
</dbReference>
<dbReference type="Proteomes" id="UP001501294">
    <property type="component" value="Unassembled WGS sequence"/>
</dbReference>
<dbReference type="RefSeq" id="WP_223578560.1">
    <property type="nucleotide sequence ID" value="NZ_BAABFU010000002.1"/>
</dbReference>
<dbReference type="SUPFAM" id="SSF55961">
    <property type="entry name" value="Bet v1-like"/>
    <property type="match status" value="1"/>
</dbReference>
<gene>
    <name evidence="2" type="ORF">GCM10023150_16710</name>
</gene>
<reference evidence="3" key="1">
    <citation type="journal article" date="2019" name="Int. J. Syst. Evol. Microbiol.">
        <title>The Global Catalogue of Microorganisms (GCM) 10K type strain sequencing project: providing services to taxonomists for standard genome sequencing and annotation.</title>
        <authorList>
            <consortium name="The Broad Institute Genomics Platform"/>
            <consortium name="The Broad Institute Genome Sequencing Center for Infectious Disease"/>
            <person name="Wu L."/>
            <person name="Ma J."/>
        </authorList>
    </citation>
    <scope>NUCLEOTIDE SEQUENCE [LARGE SCALE GENOMIC DNA]</scope>
    <source>
        <strain evidence="3">JCM 17727</strain>
    </source>
</reference>
<evidence type="ECO:0000313" key="3">
    <source>
        <dbReference type="Proteomes" id="UP001501294"/>
    </source>
</evidence>
<dbReference type="InterPro" id="IPR023393">
    <property type="entry name" value="START-like_dom_sf"/>
</dbReference>
<organism evidence="2 3">
    <name type="scientific">Kangiella taiwanensis</name>
    <dbReference type="NCBI Taxonomy" id="1079179"/>
    <lineage>
        <taxon>Bacteria</taxon>
        <taxon>Pseudomonadati</taxon>
        <taxon>Pseudomonadota</taxon>
        <taxon>Gammaproteobacteria</taxon>
        <taxon>Kangiellales</taxon>
        <taxon>Kangiellaceae</taxon>
        <taxon>Kangiella</taxon>
    </lineage>
</organism>
<dbReference type="InterPro" id="IPR019587">
    <property type="entry name" value="Polyketide_cyclase/dehydratase"/>
</dbReference>
<sequence length="178" mass="20128">MKFLKNLFIGIVILAIVLVVVGFFLPKDVHVERSITIDAAPDTVFQQVNTFSEYNSWSPWFQRDPEAEYNYSGPDSGVGAMMSWKSDNPQVGNGSQKIVESTYPKFVKTELLFGDDPEPGYATFELEELAPRQTKLTWSFDVDFGNNIIGRYFGLFMDNMLGPDYEKGLKSLKAKIES</sequence>
<proteinExistence type="predicted"/>
<keyword evidence="3" id="KW-1185">Reference proteome</keyword>
<name>A0ABP8I3L8_9GAMM</name>
<keyword evidence="1" id="KW-0812">Transmembrane</keyword>
<keyword evidence="1" id="KW-1133">Transmembrane helix</keyword>
<protein>
    <submittedName>
        <fullName evidence="2">SRPBCC family protein</fullName>
    </submittedName>
</protein>
<dbReference type="CDD" id="cd07818">
    <property type="entry name" value="SRPBCC_1"/>
    <property type="match status" value="1"/>
</dbReference>
<evidence type="ECO:0000256" key="1">
    <source>
        <dbReference type="SAM" id="Phobius"/>
    </source>
</evidence>
<keyword evidence="1" id="KW-0472">Membrane</keyword>
<feature type="transmembrane region" description="Helical" evidence="1">
    <location>
        <begin position="7"/>
        <end position="25"/>
    </location>
</feature>
<dbReference type="Pfam" id="PF10604">
    <property type="entry name" value="Polyketide_cyc2"/>
    <property type="match status" value="1"/>
</dbReference>
<accession>A0ABP8I3L8</accession>